<comment type="function">
    <text evidence="2">NAD-dependent lysine deacetylase and desuccinylase that specifically removes acetyl and succinyl groups on target proteins. Modulates the activities of several proteins which are inactive in their acylated form.</text>
</comment>
<keyword evidence="2" id="KW-0862">Zinc</keyword>
<keyword evidence="2" id="KW-0520">NAD</keyword>
<feature type="binding site" evidence="2">
    <location>
        <position position="131"/>
    </location>
    <ligand>
        <name>Zn(2+)</name>
        <dbReference type="ChEBI" id="CHEBI:29105"/>
    </ligand>
</feature>
<dbReference type="GO" id="GO:0005737">
    <property type="term" value="C:cytoplasm"/>
    <property type="evidence" value="ECO:0007669"/>
    <property type="project" value="UniProtKB-SubCell"/>
</dbReference>
<dbReference type="HAMAP" id="MF_01121">
    <property type="entry name" value="Sirtuin_ClassIII"/>
    <property type="match status" value="1"/>
</dbReference>
<organism evidence="3 4">
    <name type="scientific">Desulfoferula mesophila</name>
    <dbReference type="NCBI Taxonomy" id="3058419"/>
    <lineage>
        <taxon>Bacteria</taxon>
        <taxon>Pseudomonadati</taxon>
        <taxon>Thermodesulfobacteriota</taxon>
        <taxon>Desulfarculia</taxon>
        <taxon>Desulfarculales</taxon>
        <taxon>Desulfarculaceae</taxon>
        <taxon>Desulfoferula</taxon>
    </lineage>
</organism>
<dbReference type="RefSeq" id="WP_338606575.1">
    <property type="nucleotide sequence ID" value="NZ_AP028679.1"/>
</dbReference>
<name>A0AAU9ENZ8_9BACT</name>
<dbReference type="GO" id="GO:0070403">
    <property type="term" value="F:NAD+ binding"/>
    <property type="evidence" value="ECO:0007669"/>
    <property type="project" value="UniProtKB-UniRule"/>
</dbReference>
<feature type="binding site" evidence="2">
    <location>
        <position position="148"/>
    </location>
    <ligand>
        <name>Zn(2+)</name>
        <dbReference type="ChEBI" id="CHEBI:29105"/>
    </ligand>
</feature>
<feature type="binding site" evidence="2">
    <location>
        <position position="151"/>
    </location>
    <ligand>
        <name>Zn(2+)</name>
        <dbReference type="ChEBI" id="CHEBI:29105"/>
    </ligand>
</feature>
<feature type="active site" description="Proton acceptor" evidence="2">
    <location>
        <position position="120"/>
    </location>
</feature>
<dbReference type="KEGG" id="dmp:FAK_19700"/>
<comment type="subcellular location">
    <subcellularLocation>
        <location evidence="2">Cytoplasm</location>
    </subcellularLocation>
</comment>
<comment type="catalytic activity">
    <reaction evidence="2">
        <text>N(6)-acetyl-L-lysyl-[protein] + NAD(+) + H2O = 2''-O-acetyl-ADP-D-ribose + nicotinamide + L-lysyl-[protein]</text>
        <dbReference type="Rhea" id="RHEA:43636"/>
        <dbReference type="Rhea" id="RHEA-COMP:9752"/>
        <dbReference type="Rhea" id="RHEA-COMP:10731"/>
        <dbReference type="ChEBI" id="CHEBI:15377"/>
        <dbReference type="ChEBI" id="CHEBI:17154"/>
        <dbReference type="ChEBI" id="CHEBI:29969"/>
        <dbReference type="ChEBI" id="CHEBI:57540"/>
        <dbReference type="ChEBI" id="CHEBI:61930"/>
        <dbReference type="ChEBI" id="CHEBI:83767"/>
        <dbReference type="EC" id="2.3.1.286"/>
    </reaction>
</comment>
<dbReference type="PANTHER" id="PTHR11085:SF4">
    <property type="entry name" value="NAD-DEPENDENT PROTEIN DEACYLASE"/>
    <property type="match status" value="1"/>
</dbReference>
<dbReference type="AlphaFoldDB" id="A0AAU9ENZ8"/>
<dbReference type="EMBL" id="AP028679">
    <property type="protein sequence ID" value="BEQ14904.1"/>
    <property type="molecule type" value="Genomic_DNA"/>
</dbReference>
<protein>
    <recommendedName>
        <fullName evidence="2">NAD-dependent protein deacylase</fullName>
        <ecNumber evidence="2">2.3.1.286</ecNumber>
    </recommendedName>
    <alternativeName>
        <fullName evidence="2">Regulatory protein SIR2 homolog</fullName>
    </alternativeName>
</protein>
<feature type="binding site" evidence="2">
    <location>
        <begin position="102"/>
        <end position="105"/>
    </location>
    <ligand>
        <name>NAD(+)</name>
        <dbReference type="ChEBI" id="CHEBI:57540"/>
    </ligand>
</feature>
<evidence type="ECO:0000313" key="4">
    <source>
        <dbReference type="Proteomes" id="UP001366166"/>
    </source>
</evidence>
<dbReference type="InterPro" id="IPR050134">
    <property type="entry name" value="NAD-dep_sirtuin_deacylases"/>
</dbReference>
<feature type="binding site" evidence="2">
    <location>
        <position position="68"/>
    </location>
    <ligand>
        <name>substrate</name>
    </ligand>
</feature>
<dbReference type="Gene3D" id="3.30.1600.10">
    <property type="entry name" value="SIR2/SIRT2 'Small Domain"/>
    <property type="match status" value="1"/>
</dbReference>
<proteinExistence type="inferred from homology"/>
<evidence type="ECO:0000256" key="1">
    <source>
        <dbReference type="ARBA" id="ARBA00022679"/>
    </source>
</evidence>
<comment type="domain">
    <text evidence="2">2 residues (Tyr-68 and Arg-71) present in a large hydrophobic pocket are probably involved in substrate specificity. They are important for desuccinylation activity, but dispensable for deacetylation activity.</text>
</comment>
<keyword evidence="4" id="KW-1185">Reference proteome</keyword>
<reference evidence="4" key="1">
    <citation type="journal article" date="2023" name="Arch. Microbiol.">
        <title>Desulfoferula mesophilus gen. nov. sp. nov., a mesophilic sulfate-reducing bacterium isolated from a brackish lake sediment.</title>
        <authorList>
            <person name="Watanabe T."/>
            <person name="Yabe T."/>
            <person name="Tsuji J.M."/>
            <person name="Fukui M."/>
        </authorList>
    </citation>
    <scope>NUCLEOTIDE SEQUENCE [LARGE SCALE GENOMIC DNA]</scope>
    <source>
        <strain evidence="4">12FAK</strain>
    </source>
</reference>
<evidence type="ECO:0000313" key="3">
    <source>
        <dbReference type="EMBL" id="BEQ14904.1"/>
    </source>
</evidence>
<dbReference type="CDD" id="cd01412">
    <property type="entry name" value="SIRT5_Af1_CobB"/>
    <property type="match status" value="1"/>
</dbReference>
<dbReference type="GO" id="GO:0017136">
    <property type="term" value="F:histone deacetylase activity, NAD-dependent"/>
    <property type="evidence" value="ECO:0007669"/>
    <property type="project" value="TreeGrafter"/>
</dbReference>
<evidence type="ECO:0000256" key="2">
    <source>
        <dbReference type="HAMAP-Rule" id="MF_01121"/>
    </source>
</evidence>
<dbReference type="SUPFAM" id="SSF52467">
    <property type="entry name" value="DHS-like NAD/FAD-binding domain"/>
    <property type="match status" value="1"/>
</dbReference>
<dbReference type="InterPro" id="IPR026591">
    <property type="entry name" value="Sirtuin_cat_small_dom_sf"/>
</dbReference>
<dbReference type="GO" id="GO:0036054">
    <property type="term" value="F:protein-malonyllysine demalonylase activity"/>
    <property type="evidence" value="ECO:0007669"/>
    <property type="project" value="InterPro"/>
</dbReference>
<dbReference type="Proteomes" id="UP001366166">
    <property type="component" value="Chromosome"/>
</dbReference>
<sequence length="242" mass="26358">MQPTPIQAAAQRLAQAQKVAVLTGAGISAESGVPTFRGADGLWEQYRPEDLATPQAFARDPELVWRWYQWRRELISRCAPNPAHRALKDLEYRAEAFTLITQNVDGLHRLAGSRNLLEVHGNLWMVRCTACGALYEERSLELSPRPACRECGGLLRPHVVWFGESLDGRILDAAWRAAAGCQVMLVVGTSAVVQPAAGLASVAKQAGAFVIEVNLEPTPNSREVDLSLMGKAGEILPQLLAV</sequence>
<accession>A0AAU9ENZ8</accession>
<dbReference type="InterPro" id="IPR003000">
    <property type="entry name" value="Sirtuin"/>
</dbReference>
<dbReference type="GO" id="GO:0036055">
    <property type="term" value="F:protein-succinyllysine desuccinylase activity"/>
    <property type="evidence" value="ECO:0007669"/>
    <property type="project" value="UniProtKB-UniRule"/>
</dbReference>
<feature type="binding site" evidence="2">
    <location>
        <begin position="24"/>
        <end position="43"/>
    </location>
    <ligand>
        <name>NAD(+)</name>
        <dbReference type="ChEBI" id="CHEBI:57540"/>
    </ligand>
</feature>
<feature type="binding site" evidence="2">
    <location>
        <position position="71"/>
    </location>
    <ligand>
        <name>substrate</name>
    </ligand>
</feature>
<keyword evidence="2" id="KW-0479">Metal-binding</keyword>
<feature type="binding site" evidence="2">
    <location>
        <begin position="214"/>
        <end position="216"/>
    </location>
    <ligand>
        <name>NAD(+)</name>
        <dbReference type="ChEBI" id="CHEBI:57540"/>
    </ligand>
</feature>
<feature type="binding site" evidence="2">
    <location>
        <position position="128"/>
    </location>
    <ligand>
        <name>Zn(2+)</name>
        <dbReference type="ChEBI" id="CHEBI:29105"/>
    </ligand>
</feature>
<dbReference type="NCBIfam" id="NF001753">
    <property type="entry name" value="PRK00481.1-3"/>
    <property type="match status" value="1"/>
</dbReference>
<keyword evidence="2" id="KW-0963">Cytoplasm</keyword>
<dbReference type="Gene3D" id="3.40.50.1220">
    <property type="entry name" value="TPP-binding domain"/>
    <property type="match status" value="1"/>
</dbReference>
<dbReference type="EC" id="2.3.1.286" evidence="2"/>
<comment type="similarity">
    <text evidence="2">Belongs to the sirtuin family. Class III subfamily.</text>
</comment>
<dbReference type="Pfam" id="PF02146">
    <property type="entry name" value="SIR2"/>
    <property type="match status" value="1"/>
</dbReference>
<dbReference type="InterPro" id="IPR027546">
    <property type="entry name" value="Sirtuin_class_III"/>
</dbReference>
<feature type="binding site" evidence="2">
    <location>
        <position position="232"/>
    </location>
    <ligand>
        <name>NAD(+)</name>
        <dbReference type="ChEBI" id="CHEBI:57540"/>
    </ligand>
</feature>
<dbReference type="GO" id="GO:0008270">
    <property type="term" value="F:zinc ion binding"/>
    <property type="evidence" value="ECO:0007669"/>
    <property type="project" value="UniProtKB-UniRule"/>
</dbReference>
<comment type="cofactor">
    <cofactor evidence="2">
        <name>Zn(2+)</name>
        <dbReference type="ChEBI" id="CHEBI:29105"/>
    </cofactor>
    <text evidence="2">Binds 1 zinc ion per subunit.</text>
</comment>
<gene>
    <name evidence="2" type="primary">cobB</name>
    <name evidence="3" type="ORF">FAK_19700</name>
</gene>
<keyword evidence="1" id="KW-0808">Transferase</keyword>
<dbReference type="InterPro" id="IPR029035">
    <property type="entry name" value="DHS-like_NAD/FAD-binding_dom"/>
</dbReference>
<comment type="catalytic activity">
    <reaction evidence="2">
        <text>N(6)-succinyl-L-lysyl-[protein] + NAD(+) + H2O = 2''-O-succinyl-ADP-D-ribose + nicotinamide + L-lysyl-[protein]</text>
        <dbReference type="Rhea" id="RHEA:47668"/>
        <dbReference type="Rhea" id="RHEA-COMP:9752"/>
        <dbReference type="Rhea" id="RHEA-COMP:11877"/>
        <dbReference type="ChEBI" id="CHEBI:15377"/>
        <dbReference type="ChEBI" id="CHEBI:17154"/>
        <dbReference type="ChEBI" id="CHEBI:29969"/>
        <dbReference type="ChEBI" id="CHEBI:57540"/>
        <dbReference type="ChEBI" id="CHEBI:87830"/>
        <dbReference type="ChEBI" id="CHEBI:87832"/>
    </reaction>
</comment>
<dbReference type="PANTHER" id="PTHR11085">
    <property type="entry name" value="NAD-DEPENDENT PROTEIN DEACYLASE SIRTUIN-5, MITOCHONDRIAL-RELATED"/>
    <property type="match status" value="1"/>
</dbReference>
<feature type="binding site" evidence="2">
    <location>
        <begin position="188"/>
        <end position="190"/>
    </location>
    <ligand>
        <name>NAD(+)</name>
        <dbReference type="ChEBI" id="CHEBI:57540"/>
    </ligand>
</feature>